<dbReference type="InterPro" id="IPR006073">
    <property type="entry name" value="GTP-bd"/>
</dbReference>
<feature type="domain" description="EngB-type G" evidence="11">
    <location>
        <begin position="22"/>
        <end position="195"/>
    </location>
</feature>
<dbReference type="CDD" id="cd01876">
    <property type="entry name" value="YihA_EngB"/>
    <property type="match status" value="1"/>
</dbReference>
<evidence type="ECO:0000256" key="7">
    <source>
        <dbReference type="ARBA" id="ARBA00023134"/>
    </source>
</evidence>
<keyword evidence="13" id="KW-1185">Reference proteome</keyword>
<evidence type="ECO:0000259" key="11">
    <source>
        <dbReference type="PROSITE" id="PS51706"/>
    </source>
</evidence>
<keyword evidence="3 10" id="KW-0132">Cell division</keyword>
<dbReference type="InterPro" id="IPR019987">
    <property type="entry name" value="GTP-bd_ribosome_bio_YsxC"/>
</dbReference>
<dbReference type="PANTHER" id="PTHR11649:SF13">
    <property type="entry name" value="ENGB-TYPE G DOMAIN-CONTAINING PROTEIN"/>
    <property type="match status" value="1"/>
</dbReference>
<dbReference type="HAMAP" id="MF_00321">
    <property type="entry name" value="GTPase_EngB"/>
    <property type="match status" value="1"/>
</dbReference>
<gene>
    <name evidence="10" type="primary">engB</name>
    <name evidence="12" type="ORF">I8U20_04355</name>
</gene>
<dbReference type="EMBL" id="JAECVW010000002">
    <property type="protein sequence ID" value="MBH8594560.1"/>
    <property type="molecule type" value="Genomic_DNA"/>
</dbReference>
<dbReference type="GO" id="GO:0005829">
    <property type="term" value="C:cytosol"/>
    <property type="evidence" value="ECO:0007669"/>
    <property type="project" value="TreeGrafter"/>
</dbReference>
<evidence type="ECO:0000313" key="12">
    <source>
        <dbReference type="EMBL" id="MBH8594560.1"/>
    </source>
</evidence>
<keyword evidence="5 10" id="KW-0547">Nucleotide-binding</keyword>
<evidence type="ECO:0000256" key="4">
    <source>
        <dbReference type="ARBA" id="ARBA00022723"/>
    </source>
</evidence>
<protein>
    <recommendedName>
        <fullName evidence="10">Probable GTP-binding protein EngB</fullName>
    </recommendedName>
</protein>
<dbReference type="GO" id="GO:0000917">
    <property type="term" value="P:division septum assembly"/>
    <property type="evidence" value="ECO:0007669"/>
    <property type="project" value="UniProtKB-KW"/>
</dbReference>
<comment type="similarity">
    <text evidence="2 10">Belongs to the TRAFAC class TrmE-Era-EngA-EngB-Septin-like GTPase superfamily. EngB GTPase family.</text>
</comment>
<evidence type="ECO:0000256" key="1">
    <source>
        <dbReference type="ARBA" id="ARBA00001946"/>
    </source>
</evidence>
<sequence length="198" mass="22847">MLVKKAEFVISAVKPDQYPDDALPEIALAGRSNVGKSSLINCLIRRKNLARTSSKPGKTQTINFYRINDLFYFADVPGYGFARVPKAMKKQWGKMMETYLLEREPLKAVIQVVDLRHPPSKDDQNMYEFLTYYSIPTWVVATKADKVPKGKWQKHAKIIRETLKMEKEDPFLLFSAQTAYGKEQLWNLIEEQVNANQE</sequence>
<dbReference type="PROSITE" id="PS51706">
    <property type="entry name" value="G_ENGB"/>
    <property type="match status" value="1"/>
</dbReference>
<evidence type="ECO:0000256" key="9">
    <source>
        <dbReference type="ARBA" id="ARBA00023306"/>
    </source>
</evidence>
<keyword evidence="8 10" id="KW-0717">Septation</keyword>
<dbReference type="SUPFAM" id="SSF52540">
    <property type="entry name" value="P-loop containing nucleoside triphosphate hydrolases"/>
    <property type="match status" value="1"/>
</dbReference>
<keyword evidence="7 10" id="KW-0342">GTP-binding</keyword>
<dbReference type="Pfam" id="PF01926">
    <property type="entry name" value="MMR_HSR1"/>
    <property type="match status" value="1"/>
</dbReference>
<evidence type="ECO:0000256" key="8">
    <source>
        <dbReference type="ARBA" id="ARBA00023210"/>
    </source>
</evidence>
<dbReference type="Proteomes" id="UP000633619">
    <property type="component" value="Unassembled WGS sequence"/>
</dbReference>
<reference evidence="12 13" key="1">
    <citation type="submission" date="2020-12" db="EMBL/GenBank/DDBJ databases">
        <title>WGS of Thermoactinomyces spp.</title>
        <authorList>
            <person name="Cheng K."/>
        </authorList>
    </citation>
    <scope>NUCLEOTIDE SEQUENCE [LARGE SCALE GENOMIC DNA]</scope>
    <source>
        <strain evidence="13">CICC 10671\DSM 43846</strain>
    </source>
</reference>
<comment type="cofactor">
    <cofactor evidence="1">
        <name>Mg(2+)</name>
        <dbReference type="ChEBI" id="CHEBI:18420"/>
    </cofactor>
</comment>
<comment type="caution">
    <text evidence="12">The sequence shown here is derived from an EMBL/GenBank/DDBJ whole genome shotgun (WGS) entry which is preliminary data.</text>
</comment>
<evidence type="ECO:0000313" key="13">
    <source>
        <dbReference type="Proteomes" id="UP000633619"/>
    </source>
</evidence>
<dbReference type="GO" id="GO:0046872">
    <property type="term" value="F:metal ion binding"/>
    <property type="evidence" value="ECO:0007669"/>
    <property type="project" value="UniProtKB-KW"/>
</dbReference>
<keyword evidence="4" id="KW-0479">Metal-binding</keyword>
<dbReference type="AlphaFoldDB" id="A0A8I1A841"/>
<evidence type="ECO:0000256" key="3">
    <source>
        <dbReference type="ARBA" id="ARBA00022618"/>
    </source>
</evidence>
<comment type="function">
    <text evidence="10">Necessary for normal cell division and for the maintenance of normal septation.</text>
</comment>
<accession>A0A8I1A841</accession>
<dbReference type="RefSeq" id="WP_181731797.1">
    <property type="nucleotide sequence ID" value="NZ_JACEIR010000003.1"/>
</dbReference>
<dbReference type="Gene3D" id="3.40.50.300">
    <property type="entry name" value="P-loop containing nucleotide triphosphate hydrolases"/>
    <property type="match status" value="1"/>
</dbReference>
<dbReference type="InterPro" id="IPR030393">
    <property type="entry name" value="G_ENGB_dom"/>
</dbReference>
<evidence type="ECO:0000256" key="5">
    <source>
        <dbReference type="ARBA" id="ARBA00022741"/>
    </source>
</evidence>
<dbReference type="InterPro" id="IPR005225">
    <property type="entry name" value="Small_GTP-bd"/>
</dbReference>
<dbReference type="InterPro" id="IPR027417">
    <property type="entry name" value="P-loop_NTPase"/>
</dbReference>
<keyword evidence="9 10" id="KW-0131">Cell cycle</keyword>
<evidence type="ECO:0000256" key="6">
    <source>
        <dbReference type="ARBA" id="ARBA00022842"/>
    </source>
</evidence>
<keyword evidence="6" id="KW-0460">Magnesium</keyword>
<dbReference type="PANTHER" id="PTHR11649">
    <property type="entry name" value="MSS1/TRME-RELATED GTP-BINDING PROTEIN"/>
    <property type="match status" value="1"/>
</dbReference>
<evidence type="ECO:0000256" key="10">
    <source>
        <dbReference type="HAMAP-Rule" id="MF_00321"/>
    </source>
</evidence>
<organism evidence="12 13">
    <name type="scientific">Thermoactinomyces intermedius</name>
    <dbReference type="NCBI Taxonomy" id="2024"/>
    <lineage>
        <taxon>Bacteria</taxon>
        <taxon>Bacillati</taxon>
        <taxon>Bacillota</taxon>
        <taxon>Bacilli</taxon>
        <taxon>Bacillales</taxon>
        <taxon>Thermoactinomycetaceae</taxon>
        <taxon>Thermoactinomyces</taxon>
    </lineage>
</organism>
<name>A0A8I1A841_THEIN</name>
<dbReference type="FunFam" id="3.40.50.300:FF:000098">
    <property type="entry name" value="Probable GTP-binding protein EngB"/>
    <property type="match status" value="1"/>
</dbReference>
<dbReference type="NCBIfam" id="TIGR03598">
    <property type="entry name" value="GTPase_YsxC"/>
    <property type="match status" value="1"/>
</dbReference>
<dbReference type="GO" id="GO:0005525">
    <property type="term" value="F:GTP binding"/>
    <property type="evidence" value="ECO:0007669"/>
    <property type="project" value="UniProtKB-UniRule"/>
</dbReference>
<evidence type="ECO:0000256" key="2">
    <source>
        <dbReference type="ARBA" id="ARBA00009638"/>
    </source>
</evidence>
<proteinExistence type="inferred from homology"/>
<dbReference type="NCBIfam" id="TIGR00231">
    <property type="entry name" value="small_GTP"/>
    <property type="match status" value="1"/>
</dbReference>